<dbReference type="AlphaFoldDB" id="A0A1G9R141"/>
<feature type="chain" id="PRO_5011546605" evidence="1">
    <location>
        <begin position="23"/>
        <end position="210"/>
    </location>
</feature>
<dbReference type="Pfam" id="PF11319">
    <property type="entry name" value="VasI"/>
    <property type="match status" value="1"/>
</dbReference>
<dbReference type="NCBIfam" id="TIGR03360">
    <property type="entry name" value="VI_minor_1"/>
    <property type="match status" value="1"/>
</dbReference>
<gene>
    <name evidence="2" type="ORF">SAMN05661010_03543</name>
</gene>
<dbReference type="OrthoDB" id="7831428at2"/>
<name>A0A1G9R141_9GAMM</name>
<dbReference type="Proteomes" id="UP000198654">
    <property type="component" value="Unassembled WGS sequence"/>
</dbReference>
<feature type="signal peptide" evidence="1">
    <location>
        <begin position="1"/>
        <end position="22"/>
    </location>
</feature>
<dbReference type="EMBL" id="FNGI01000013">
    <property type="protein sequence ID" value="SDM16851.1"/>
    <property type="molecule type" value="Genomic_DNA"/>
</dbReference>
<accession>A0A1G9R141</accession>
<evidence type="ECO:0000313" key="3">
    <source>
        <dbReference type="Proteomes" id="UP000198654"/>
    </source>
</evidence>
<dbReference type="STRING" id="119000.SAMN05661010_03543"/>
<sequence>MSLKPIYRNGLALLLLTSPAWGAETLLEQAQGCAVLESRLERLNCYDALFRVAPEAPTAGDSRTPQWYAVKALEQGRGDDFTFRVQREDNGDVLMSALALGTTAPRPRLVISCDDTITRFQLHVDQPLDEGRTQLRLSTAGAALEQSWRIRDGGYLISGGRGLPAIDTLRRLLDSETLNLGSDIPALDGLRFDISDLREKIQPLRDACRW</sequence>
<proteinExistence type="predicted"/>
<reference evidence="2 3" key="1">
    <citation type="submission" date="2016-10" db="EMBL/GenBank/DDBJ databases">
        <authorList>
            <person name="de Groot N.N."/>
        </authorList>
    </citation>
    <scope>NUCLEOTIDE SEQUENCE [LARGE SCALE GENOMIC DNA]</scope>
    <source>
        <strain evidence="2 3">DSM 14789</strain>
    </source>
</reference>
<keyword evidence="1" id="KW-0732">Signal</keyword>
<dbReference type="RefSeq" id="WP_089730600.1">
    <property type="nucleotide sequence ID" value="NZ_FNGI01000013.1"/>
</dbReference>
<organism evidence="2 3">
    <name type="scientific">Modicisalibacter muralis</name>
    <dbReference type="NCBI Taxonomy" id="119000"/>
    <lineage>
        <taxon>Bacteria</taxon>
        <taxon>Pseudomonadati</taxon>
        <taxon>Pseudomonadota</taxon>
        <taxon>Gammaproteobacteria</taxon>
        <taxon>Oceanospirillales</taxon>
        <taxon>Halomonadaceae</taxon>
        <taxon>Modicisalibacter</taxon>
    </lineage>
</organism>
<dbReference type="InterPro" id="IPR017738">
    <property type="entry name" value="T6SS-assoc_VCA0118"/>
</dbReference>
<evidence type="ECO:0000313" key="2">
    <source>
        <dbReference type="EMBL" id="SDM16851.1"/>
    </source>
</evidence>
<evidence type="ECO:0000256" key="1">
    <source>
        <dbReference type="SAM" id="SignalP"/>
    </source>
</evidence>
<protein>
    <submittedName>
        <fullName evidence="2">Type VI secretion system protein VasI</fullName>
    </submittedName>
</protein>
<keyword evidence="3" id="KW-1185">Reference proteome</keyword>